<feature type="compositionally biased region" description="Basic residues" evidence="1">
    <location>
        <begin position="253"/>
        <end position="263"/>
    </location>
</feature>
<evidence type="ECO:0008006" key="4">
    <source>
        <dbReference type="Google" id="ProtNLM"/>
    </source>
</evidence>
<sequence>MIFSRRSRAGRHARADEPRATATLSPAEKRRQQREAMLAELNLTDEFGDAPSAAPAVSVKAPEPVLDSGPYDFAEAPDGERVDLGSLLIPGIDGIEIRLQAGEDGAIQQIVLAHGSNALQLGAFAAPRSGGLWDEVRAEIRKSLFDDGVGAEETPGRWGMELRARLRTQNGFDDLRFIGIDGPRWMVRAVFQGPAAVDPALGGPLNECLAGLVVRRDDQARPTREALPLNLPAQAEVQGGPQPEEPAFEQVPRRKPSPRPRRD</sequence>
<feature type="region of interest" description="Disordered" evidence="1">
    <location>
        <begin position="1"/>
        <end position="32"/>
    </location>
</feature>
<dbReference type="InterPro" id="IPR022183">
    <property type="entry name" value="DUF3710"/>
</dbReference>
<proteinExistence type="predicted"/>
<feature type="region of interest" description="Disordered" evidence="1">
    <location>
        <begin position="221"/>
        <end position="263"/>
    </location>
</feature>
<keyword evidence="3" id="KW-1185">Reference proteome</keyword>
<evidence type="ECO:0000313" key="3">
    <source>
        <dbReference type="Proteomes" id="UP000612899"/>
    </source>
</evidence>
<comment type="caution">
    <text evidence="2">The sequence shown here is derived from an EMBL/GenBank/DDBJ whole genome shotgun (WGS) entry which is preliminary data.</text>
</comment>
<dbReference type="EMBL" id="BONY01000118">
    <property type="protein sequence ID" value="GIH11081.1"/>
    <property type="molecule type" value="Genomic_DNA"/>
</dbReference>
<gene>
    <name evidence="2" type="ORF">Rhe02_91480</name>
</gene>
<accession>A0A8J3VMD2</accession>
<dbReference type="Pfam" id="PF12502">
    <property type="entry name" value="DUF3710"/>
    <property type="match status" value="1"/>
</dbReference>
<dbReference type="AlphaFoldDB" id="A0A8J3VMD2"/>
<dbReference type="RefSeq" id="WP_239124481.1">
    <property type="nucleotide sequence ID" value="NZ_BONY01000118.1"/>
</dbReference>
<dbReference type="Proteomes" id="UP000612899">
    <property type="component" value="Unassembled WGS sequence"/>
</dbReference>
<name>A0A8J3VMD2_9ACTN</name>
<protein>
    <recommendedName>
        <fullName evidence="4">DUF3710 domain-containing protein</fullName>
    </recommendedName>
</protein>
<feature type="compositionally biased region" description="Basic residues" evidence="1">
    <location>
        <begin position="1"/>
        <end position="12"/>
    </location>
</feature>
<reference evidence="2" key="1">
    <citation type="submission" date="2021-01" db="EMBL/GenBank/DDBJ databases">
        <title>Whole genome shotgun sequence of Rhizocola hellebori NBRC 109834.</title>
        <authorList>
            <person name="Komaki H."/>
            <person name="Tamura T."/>
        </authorList>
    </citation>
    <scope>NUCLEOTIDE SEQUENCE</scope>
    <source>
        <strain evidence="2">NBRC 109834</strain>
    </source>
</reference>
<evidence type="ECO:0000313" key="2">
    <source>
        <dbReference type="EMBL" id="GIH11081.1"/>
    </source>
</evidence>
<organism evidence="2 3">
    <name type="scientific">Rhizocola hellebori</name>
    <dbReference type="NCBI Taxonomy" id="1392758"/>
    <lineage>
        <taxon>Bacteria</taxon>
        <taxon>Bacillati</taxon>
        <taxon>Actinomycetota</taxon>
        <taxon>Actinomycetes</taxon>
        <taxon>Micromonosporales</taxon>
        <taxon>Micromonosporaceae</taxon>
        <taxon>Rhizocola</taxon>
    </lineage>
</organism>
<evidence type="ECO:0000256" key="1">
    <source>
        <dbReference type="SAM" id="MobiDB-lite"/>
    </source>
</evidence>